<dbReference type="InterPro" id="IPR013096">
    <property type="entry name" value="Cupin_2"/>
</dbReference>
<protein>
    <submittedName>
        <fullName evidence="2">Putative cupin domain-containing protein</fullName>
    </submittedName>
</protein>
<evidence type="ECO:0000313" key="3">
    <source>
        <dbReference type="EMBL" id="QJA95600.1"/>
    </source>
</evidence>
<gene>
    <name evidence="2" type="ORF">MM415A03047_0009</name>
    <name evidence="3" type="ORF">MM415B05271_0004</name>
</gene>
<reference evidence="2" key="1">
    <citation type="submission" date="2020-03" db="EMBL/GenBank/DDBJ databases">
        <title>The deep terrestrial virosphere.</title>
        <authorList>
            <person name="Holmfeldt K."/>
            <person name="Nilsson E."/>
            <person name="Simone D."/>
            <person name="Lopez-Fernandez M."/>
            <person name="Wu X."/>
            <person name="de Brujin I."/>
            <person name="Lundin D."/>
            <person name="Andersson A."/>
            <person name="Bertilsson S."/>
            <person name="Dopson M."/>
        </authorList>
    </citation>
    <scope>NUCLEOTIDE SEQUENCE</scope>
    <source>
        <strain evidence="2">MM415A03047</strain>
        <strain evidence="3">MM415B05271</strain>
    </source>
</reference>
<dbReference type="InterPro" id="IPR014710">
    <property type="entry name" value="RmlC-like_jellyroll"/>
</dbReference>
<dbReference type="EMBL" id="MT143328">
    <property type="protein sequence ID" value="QJA95600.1"/>
    <property type="molecule type" value="Genomic_DNA"/>
</dbReference>
<feature type="domain" description="Cupin type-2" evidence="1">
    <location>
        <begin position="60"/>
        <end position="118"/>
    </location>
</feature>
<dbReference type="AlphaFoldDB" id="A0A6M3JRJ1"/>
<dbReference type="Pfam" id="PF07883">
    <property type="entry name" value="Cupin_2"/>
    <property type="match status" value="1"/>
</dbReference>
<dbReference type="Gene3D" id="2.60.120.10">
    <property type="entry name" value="Jelly Rolls"/>
    <property type="match status" value="1"/>
</dbReference>
<organism evidence="2">
    <name type="scientific">viral metagenome</name>
    <dbReference type="NCBI Taxonomy" id="1070528"/>
    <lineage>
        <taxon>unclassified sequences</taxon>
        <taxon>metagenomes</taxon>
        <taxon>organismal metagenomes</taxon>
    </lineage>
</organism>
<evidence type="ECO:0000313" key="2">
    <source>
        <dbReference type="EMBL" id="QJA71771.1"/>
    </source>
</evidence>
<accession>A0A6M3JRJ1</accession>
<proteinExistence type="predicted"/>
<name>A0A6M3JRJ1_9ZZZZ</name>
<dbReference type="EMBL" id="MT141898">
    <property type="protein sequence ID" value="QJA71771.1"/>
    <property type="molecule type" value="Genomic_DNA"/>
</dbReference>
<sequence length="138" mass="15813">MSSGLSKNIIRLKEITPLLSFVLEDKKCNNCIKYKLKIGSCTGYYLYNDNKIAIQRAFITKGSEFPKHTHKDEKEWLIICNGHVIVEFESGESLNLNEGDFCFVEKGIPHWMIAKEDTWIVGITVPADRGYPNDRNTK</sequence>
<evidence type="ECO:0000259" key="1">
    <source>
        <dbReference type="Pfam" id="PF07883"/>
    </source>
</evidence>
<dbReference type="InterPro" id="IPR011051">
    <property type="entry name" value="RmlC_Cupin_sf"/>
</dbReference>
<dbReference type="SUPFAM" id="SSF51182">
    <property type="entry name" value="RmlC-like cupins"/>
    <property type="match status" value="1"/>
</dbReference>